<proteinExistence type="predicted"/>
<dbReference type="Proteomes" id="UP000182762">
    <property type="component" value="Unassembled WGS sequence"/>
</dbReference>
<organism evidence="1 2">
    <name type="scientific">Priestia endophytica DSM 13796</name>
    <dbReference type="NCBI Taxonomy" id="1121089"/>
    <lineage>
        <taxon>Bacteria</taxon>
        <taxon>Bacillati</taxon>
        <taxon>Bacillota</taxon>
        <taxon>Bacilli</taxon>
        <taxon>Bacillales</taxon>
        <taxon>Bacillaceae</taxon>
        <taxon>Priestia</taxon>
    </lineage>
</organism>
<evidence type="ECO:0000313" key="2">
    <source>
        <dbReference type="Proteomes" id="UP000182762"/>
    </source>
</evidence>
<reference evidence="1 2" key="1">
    <citation type="submission" date="2016-10" db="EMBL/GenBank/DDBJ databases">
        <authorList>
            <person name="Varghese N."/>
            <person name="Submissions S."/>
        </authorList>
    </citation>
    <scope>NUCLEOTIDE SEQUENCE [LARGE SCALE GENOMIC DNA]</scope>
    <source>
        <strain evidence="1 2">DSM 13796</strain>
    </source>
</reference>
<evidence type="ECO:0000313" key="1">
    <source>
        <dbReference type="EMBL" id="SFQ86516.1"/>
    </source>
</evidence>
<comment type="caution">
    <text evidence="1">The sequence shown here is derived from an EMBL/GenBank/DDBJ whole genome shotgun (WGS) entry which is preliminary data.</text>
</comment>
<accession>A0A1I6C009</accession>
<gene>
    <name evidence="1" type="ORF">SAMN02745910_04658</name>
</gene>
<protein>
    <submittedName>
        <fullName evidence="1">Uncharacterized protein</fullName>
    </submittedName>
</protein>
<keyword evidence="2" id="KW-1185">Reference proteome</keyword>
<name>A0A1I6C009_9BACI</name>
<dbReference type="EMBL" id="FOXX01000019">
    <property type="protein sequence ID" value="SFQ86516.1"/>
    <property type="molecule type" value="Genomic_DNA"/>
</dbReference>
<sequence length="57" mass="6529">MLLSLFVLIIVILIGISYLTRGQPELRKNAFESLKSTPKKFISNCKIVIGKFKNKEF</sequence>